<evidence type="ECO:0000256" key="2">
    <source>
        <dbReference type="SAM" id="SignalP"/>
    </source>
</evidence>
<dbReference type="GO" id="GO:0016787">
    <property type="term" value="F:hydrolase activity"/>
    <property type="evidence" value="ECO:0007669"/>
    <property type="project" value="UniProtKB-KW"/>
</dbReference>
<dbReference type="PIRSF" id="PIRSF031982">
    <property type="entry name" value="UCP031982_abhydr"/>
    <property type="match status" value="1"/>
</dbReference>
<evidence type="ECO:0000313" key="4">
    <source>
        <dbReference type="EMBL" id="WNH52139.1"/>
    </source>
</evidence>
<proteinExistence type="predicted"/>
<dbReference type="InterPro" id="IPR029058">
    <property type="entry name" value="AB_hydrolase_fold"/>
</dbReference>
<evidence type="ECO:0000256" key="1">
    <source>
        <dbReference type="ARBA" id="ARBA00022801"/>
    </source>
</evidence>
<keyword evidence="1 4" id="KW-0378">Hydrolase</keyword>
<reference evidence="4 5" key="1">
    <citation type="submission" date="2022-12" db="EMBL/GenBank/DDBJ databases">
        <title>Two new species, Stenotrophomonas aracearum and Stenotrophomonas oahuensis, isolated from Anthurium (Araceae family) in Hawaii.</title>
        <authorList>
            <person name="Chunag S.C."/>
            <person name="Dobhal S."/>
            <person name="Alvarez A."/>
            <person name="Arif M."/>
        </authorList>
    </citation>
    <scope>NUCLEOTIDE SEQUENCE [LARGE SCALE GENOMIC DNA]</scope>
    <source>
        <strain evidence="4 5">A5586</strain>
    </source>
</reference>
<feature type="signal peptide" evidence="2">
    <location>
        <begin position="1"/>
        <end position="21"/>
    </location>
</feature>
<evidence type="ECO:0000313" key="5">
    <source>
        <dbReference type="Proteomes" id="UP001302072"/>
    </source>
</evidence>
<feature type="domain" description="Serine aminopeptidase S33" evidence="3">
    <location>
        <begin position="109"/>
        <end position="328"/>
    </location>
</feature>
<gene>
    <name evidence="4" type="ORF">PDM29_17640</name>
</gene>
<keyword evidence="2" id="KW-0732">Signal</keyword>
<name>A0ABY9YPI9_9GAMM</name>
<dbReference type="InterPro" id="IPR050261">
    <property type="entry name" value="FrsA_esterase"/>
</dbReference>
<dbReference type="Gene3D" id="3.40.50.1820">
    <property type="entry name" value="alpha/beta hydrolase"/>
    <property type="match status" value="1"/>
</dbReference>
<dbReference type="InterPro" id="IPR022742">
    <property type="entry name" value="Hydrolase_4"/>
</dbReference>
<dbReference type="Proteomes" id="UP001302072">
    <property type="component" value="Chromosome"/>
</dbReference>
<dbReference type="EMBL" id="CP115541">
    <property type="protein sequence ID" value="WNH52139.1"/>
    <property type="molecule type" value="Genomic_DNA"/>
</dbReference>
<dbReference type="PANTHER" id="PTHR22946">
    <property type="entry name" value="DIENELACTONE HYDROLASE DOMAIN-CONTAINING PROTEIN-RELATED"/>
    <property type="match status" value="1"/>
</dbReference>
<evidence type="ECO:0000259" key="3">
    <source>
        <dbReference type="Pfam" id="PF12146"/>
    </source>
</evidence>
<sequence>MRMIAAFVAVFGLLVAPIAEAKSSRAEPGSTGSVASSGHVVGEVHGVAHTPSAAIRDAERSDEVRYTVWYPAQAGAKEAPISIGPPGNPLFDVGSSAADAPVAAGRWPVLLLSHGNGGTARMMGWFGTALARAGYVVVAVDHPGNNGMDAMTAAGSILMWNRVDDLAAALTAVQEDSRLTAHVDAERLGLVGYSAGGYTALVAAGARPDMARLVAFCKANPKDGVCAPQLENPEFTFERRMALAASPQMAPWVAKSGEDRRIPNVRAVFLMAPAIVQAFDPAELAKLEVPVSVLVGEADTIASPGTNGQAIAAANSKARLELLPAVGHYDFLSACTELGRQRVGPLCEGRADRTVTHKAAIRQAEELFRSTMGSDGAR</sequence>
<protein>
    <submittedName>
        <fullName evidence="4">Alpha/beta hydrolase</fullName>
    </submittedName>
</protein>
<dbReference type="PANTHER" id="PTHR22946:SF9">
    <property type="entry name" value="POLYKETIDE TRANSFERASE AF380"/>
    <property type="match status" value="1"/>
</dbReference>
<dbReference type="Pfam" id="PF12146">
    <property type="entry name" value="Hydrolase_4"/>
    <property type="match status" value="1"/>
</dbReference>
<dbReference type="InterPro" id="IPR016986">
    <property type="entry name" value="UCP031982_abhydr"/>
</dbReference>
<feature type="chain" id="PRO_5047431398" evidence="2">
    <location>
        <begin position="22"/>
        <end position="378"/>
    </location>
</feature>
<keyword evidence="5" id="KW-1185">Reference proteome</keyword>
<organism evidence="4 5">
    <name type="scientific">Stenotrophomonas oahuensis</name>
    <dbReference type="NCBI Taxonomy" id="3003271"/>
    <lineage>
        <taxon>Bacteria</taxon>
        <taxon>Pseudomonadati</taxon>
        <taxon>Pseudomonadota</taxon>
        <taxon>Gammaproteobacteria</taxon>
        <taxon>Lysobacterales</taxon>
        <taxon>Lysobacteraceae</taxon>
        <taxon>Stenotrophomonas</taxon>
    </lineage>
</organism>
<accession>A0ABY9YPI9</accession>
<dbReference type="SUPFAM" id="SSF53474">
    <property type="entry name" value="alpha/beta-Hydrolases"/>
    <property type="match status" value="1"/>
</dbReference>